<dbReference type="SUPFAM" id="SSF161098">
    <property type="entry name" value="MetI-like"/>
    <property type="match status" value="1"/>
</dbReference>
<dbReference type="PANTHER" id="PTHR43357:SF4">
    <property type="entry name" value="INNER MEMBRANE ABC TRANSPORTER PERMEASE PROTEIN YDCV"/>
    <property type="match status" value="1"/>
</dbReference>
<dbReference type="GO" id="GO:0005886">
    <property type="term" value="C:plasma membrane"/>
    <property type="evidence" value="ECO:0007669"/>
    <property type="project" value="UniProtKB-SubCell"/>
</dbReference>
<feature type="transmembrane region" description="Helical" evidence="8">
    <location>
        <begin position="199"/>
        <end position="220"/>
    </location>
</feature>
<evidence type="ECO:0000256" key="6">
    <source>
        <dbReference type="ARBA" id="ARBA00022989"/>
    </source>
</evidence>
<evidence type="ECO:0000256" key="4">
    <source>
        <dbReference type="ARBA" id="ARBA00022519"/>
    </source>
</evidence>
<dbReference type="InterPro" id="IPR000515">
    <property type="entry name" value="MetI-like"/>
</dbReference>
<feature type="transmembrane region" description="Helical" evidence="8">
    <location>
        <begin position="143"/>
        <end position="161"/>
    </location>
</feature>
<dbReference type="OrthoDB" id="5622164at2"/>
<keyword evidence="4" id="KW-0997">Cell inner membrane</keyword>
<feature type="transmembrane region" description="Helical" evidence="8">
    <location>
        <begin position="240"/>
        <end position="263"/>
    </location>
</feature>
<dbReference type="CDD" id="cd06261">
    <property type="entry name" value="TM_PBP2"/>
    <property type="match status" value="1"/>
</dbReference>
<protein>
    <submittedName>
        <fullName evidence="10">ABC transporter permease subunit</fullName>
    </submittedName>
</protein>
<keyword evidence="6 8" id="KW-1133">Transmembrane helix</keyword>
<dbReference type="Proteomes" id="UP000291933">
    <property type="component" value="Unassembled WGS sequence"/>
</dbReference>
<organism evidence="10 11">
    <name type="scientific">Propioniciclava tarda</name>
    <dbReference type="NCBI Taxonomy" id="433330"/>
    <lineage>
        <taxon>Bacteria</taxon>
        <taxon>Bacillati</taxon>
        <taxon>Actinomycetota</taxon>
        <taxon>Actinomycetes</taxon>
        <taxon>Propionibacteriales</taxon>
        <taxon>Propionibacteriaceae</taxon>
        <taxon>Propioniciclava</taxon>
    </lineage>
</organism>
<evidence type="ECO:0000313" key="11">
    <source>
        <dbReference type="Proteomes" id="UP000291933"/>
    </source>
</evidence>
<evidence type="ECO:0000256" key="1">
    <source>
        <dbReference type="ARBA" id="ARBA00004429"/>
    </source>
</evidence>
<keyword evidence="7 8" id="KW-0472">Membrane</keyword>
<name>A0A4Q9KI93_PROTD</name>
<dbReference type="InterPro" id="IPR035906">
    <property type="entry name" value="MetI-like_sf"/>
</dbReference>
<comment type="similarity">
    <text evidence="8">Belongs to the binding-protein-dependent transport system permease family.</text>
</comment>
<evidence type="ECO:0000256" key="5">
    <source>
        <dbReference type="ARBA" id="ARBA00022692"/>
    </source>
</evidence>
<keyword evidence="3" id="KW-1003">Cell membrane</keyword>
<dbReference type="GO" id="GO:0055085">
    <property type="term" value="P:transmembrane transport"/>
    <property type="evidence" value="ECO:0007669"/>
    <property type="project" value="InterPro"/>
</dbReference>
<evidence type="ECO:0000256" key="2">
    <source>
        <dbReference type="ARBA" id="ARBA00022448"/>
    </source>
</evidence>
<feature type="transmembrane region" description="Helical" evidence="8">
    <location>
        <begin position="106"/>
        <end position="131"/>
    </location>
</feature>
<evidence type="ECO:0000313" key="10">
    <source>
        <dbReference type="EMBL" id="TBT93110.1"/>
    </source>
</evidence>
<evidence type="ECO:0000259" key="9">
    <source>
        <dbReference type="PROSITE" id="PS50928"/>
    </source>
</evidence>
<proteinExistence type="inferred from homology"/>
<dbReference type="AlphaFoldDB" id="A0A4Q9KI93"/>
<keyword evidence="5 8" id="KW-0812">Transmembrane</keyword>
<feature type="domain" description="ABC transmembrane type-1" evidence="9">
    <location>
        <begin position="71"/>
        <end position="259"/>
    </location>
</feature>
<feature type="transmembrane region" description="Helical" evidence="8">
    <location>
        <begin position="15"/>
        <end position="35"/>
    </location>
</feature>
<comment type="subcellular location">
    <subcellularLocation>
        <location evidence="1">Cell inner membrane</location>
        <topology evidence="1">Multi-pass membrane protein</topology>
    </subcellularLocation>
    <subcellularLocation>
        <location evidence="8">Cell membrane</location>
        <topology evidence="8">Multi-pass membrane protein</topology>
    </subcellularLocation>
</comment>
<dbReference type="Gene3D" id="1.10.3720.10">
    <property type="entry name" value="MetI-like"/>
    <property type="match status" value="1"/>
</dbReference>
<feature type="transmembrane region" description="Helical" evidence="8">
    <location>
        <begin position="71"/>
        <end position="94"/>
    </location>
</feature>
<dbReference type="RefSeq" id="WP_131172853.1">
    <property type="nucleotide sequence ID" value="NZ_FXTL01000018.1"/>
</dbReference>
<comment type="caution">
    <text evidence="10">The sequence shown here is derived from an EMBL/GenBank/DDBJ whole genome shotgun (WGS) entry which is preliminary data.</text>
</comment>
<dbReference type="Pfam" id="PF00528">
    <property type="entry name" value="BPD_transp_1"/>
    <property type="match status" value="1"/>
</dbReference>
<evidence type="ECO:0000256" key="3">
    <source>
        <dbReference type="ARBA" id="ARBA00022475"/>
    </source>
</evidence>
<keyword evidence="2 8" id="KW-0813">Transport</keyword>
<gene>
    <name evidence="10" type="ORF">ET996_12270</name>
</gene>
<sequence>MAGVNARAKSGAKTFRVVVIALASVYFLLPLVSLADFSVRFPLTGKVDANAWLALIAPDDSGRLDLLREGLFNSLVMAVMTVVLAIGILLPTMMLVRLRLPKLSRIVEFICLLPLTIPAVVLVVGLAPIYAVISTKILDANTIWLAFAYVILVLPFVYRSLDAGLRSIDLKTLSETTRSFGGSWWTVLWRVIVPNVRSAIVSACFITIAVVLGEFTFARMLARTNLQTSLFQINLSDGQVAAAVSLLCLGLTTLLLVALDLIVGLGERRRARTLAPVTVED</sequence>
<dbReference type="PANTHER" id="PTHR43357">
    <property type="entry name" value="INNER MEMBRANE ABC TRANSPORTER PERMEASE PROTEIN YDCV"/>
    <property type="match status" value="1"/>
</dbReference>
<accession>A0A4Q9KI93</accession>
<keyword evidence="11" id="KW-1185">Reference proteome</keyword>
<evidence type="ECO:0000256" key="7">
    <source>
        <dbReference type="ARBA" id="ARBA00023136"/>
    </source>
</evidence>
<dbReference type="PROSITE" id="PS50928">
    <property type="entry name" value="ABC_TM1"/>
    <property type="match status" value="1"/>
</dbReference>
<dbReference type="EMBL" id="SDMR01000018">
    <property type="protein sequence ID" value="TBT93110.1"/>
    <property type="molecule type" value="Genomic_DNA"/>
</dbReference>
<evidence type="ECO:0000256" key="8">
    <source>
        <dbReference type="RuleBase" id="RU363032"/>
    </source>
</evidence>
<reference evidence="10 11" key="1">
    <citation type="submission" date="2019-01" db="EMBL/GenBank/DDBJ databases">
        <title>Lactibacter flavus gen. nov., sp. nov., a novel bacterium of the family Propionibacteriaceae isolated from raw milk and dairy products.</title>
        <authorList>
            <person name="Huptas C."/>
            <person name="Wenning M."/>
            <person name="Breitenwieser F."/>
            <person name="Doll E."/>
            <person name="Von Neubeck M."/>
            <person name="Busse H.-J."/>
            <person name="Scherer S."/>
        </authorList>
    </citation>
    <scope>NUCLEOTIDE SEQUENCE [LARGE SCALE GENOMIC DNA]</scope>
    <source>
        <strain evidence="10 11">DSM 22130</strain>
    </source>
</reference>